<gene>
    <name evidence="2" type="ORF">V1479_09750</name>
</gene>
<proteinExistence type="predicted"/>
<dbReference type="InterPro" id="IPR036249">
    <property type="entry name" value="Thioredoxin-like_sf"/>
</dbReference>
<evidence type="ECO:0000259" key="1">
    <source>
        <dbReference type="PROSITE" id="PS50404"/>
    </source>
</evidence>
<dbReference type="PANTHER" id="PTHR42673">
    <property type="entry name" value="MALEYLACETOACETATE ISOMERASE"/>
    <property type="match status" value="1"/>
</dbReference>
<reference evidence="2 3" key="1">
    <citation type="submission" date="2024-01" db="EMBL/GenBank/DDBJ databases">
        <title>New evidence supports the origin of RcGTA from prophage.</title>
        <authorList>
            <person name="Xu Y."/>
            <person name="Liu B."/>
            <person name="Chen F."/>
        </authorList>
    </citation>
    <scope>NUCLEOTIDE SEQUENCE [LARGE SCALE GENOMIC DNA]</scope>
    <source>
        <strain evidence="2 3">CBW1107-2</strain>
    </source>
</reference>
<feature type="domain" description="GST N-terminal" evidence="1">
    <location>
        <begin position="8"/>
        <end position="84"/>
    </location>
</feature>
<dbReference type="Proteomes" id="UP001559025">
    <property type="component" value="Unassembled WGS sequence"/>
</dbReference>
<evidence type="ECO:0000313" key="2">
    <source>
        <dbReference type="EMBL" id="MEX4007588.1"/>
    </source>
</evidence>
<dbReference type="CDD" id="cd03202">
    <property type="entry name" value="GST_C_etherase_LigE"/>
    <property type="match status" value="1"/>
</dbReference>
<keyword evidence="3" id="KW-1185">Reference proteome</keyword>
<dbReference type="PANTHER" id="PTHR42673:SF4">
    <property type="entry name" value="MALEYLACETOACETATE ISOMERASE"/>
    <property type="match status" value="1"/>
</dbReference>
<name>A0ABV3WTU4_9HYPH</name>
<comment type="caution">
    <text evidence="2">The sequence shown here is derived from an EMBL/GenBank/DDBJ whole genome shotgun (WGS) entry which is preliminary data.</text>
</comment>
<dbReference type="InterPro" id="IPR036282">
    <property type="entry name" value="Glutathione-S-Trfase_C_sf"/>
</dbReference>
<dbReference type="Gene3D" id="1.20.1050.10">
    <property type="match status" value="1"/>
</dbReference>
<accession>A0ABV3WTU4</accession>
<dbReference type="Pfam" id="PF22041">
    <property type="entry name" value="GST_C_7"/>
    <property type="match status" value="1"/>
</dbReference>
<dbReference type="SUPFAM" id="SSF47616">
    <property type="entry name" value="GST C-terminal domain-like"/>
    <property type="match status" value="1"/>
</dbReference>
<dbReference type="RefSeq" id="WP_368802717.1">
    <property type="nucleotide sequence ID" value="NZ_JAZHFV010000002.1"/>
</dbReference>
<protein>
    <submittedName>
        <fullName evidence="2">Glutathione S-transferase family protein</fullName>
    </submittedName>
</protein>
<dbReference type="CDD" id="cd03038">
    <property type="entry name" value="GST_N_etherase_LigE"/>
    <property type="match status" value="1"/>
</dbReference>
<evidence type="ECO:0000313" key="3">
    <source>
        <dbReference type="Proteomes" id="UP001559025"/>
    </source>
</evidence>
<dbReference type="InterPro" id="IPR004045">
    <property type="entry name" value="Glutathione_S-Trfase_N"/>
</dbReference>
<dbReference type="EMBL" id="JAZHFV010000002">
    <property type="protein sequence ID" value="MEX4007588.1"/>
    <property type="molecule type" value="Genomic_DNA"/>
</dbReference>
<dbReference type="InterPro" id="IPR054416">
    <property type="entry name" value="GST_UstS-like_C"/>
</dbReference>
<sequence length="230" mass="25165">MTILLYDLVGTDRSRPFSPHCWKVAFALAHKGLAYESVPTPFTAVKGVEQGVCGTVPVIRDGERVVGDSFAIALYLEETYPDRPSLFGGEGGKAAARFIERWSQLTVHPFLGAAVLMDIHDRLDPADQAHFRTTREARFGKPIEEVPVGRDAGLDAFRAKLEPLRSMLSVQPFIGGETALFSDYIVASAFQWARVISPYPVLAADDPVAMWFERCLDLHSGLGRSVSAAA</sequence>
<dbReference type="SUPFAM" id="SSF52833">
    <property type="entry name" value="Thioredoxin-like"/>
    <property type="match status" value="1"/>
</dbReference>
<dbReference type="PROSITE" id="PS50404">
    <property type="entry name" value="GST_NTER"/>
    <property type="match status" value="1"/>
</dbReference>
<dbReference type="Gene3D" id="3.40.30.10">
    <property type="entry name" value="Glutaredoxin"/>
    <property type="match status" value="1"/>
</dbReference>
<organism evidence="2 3">
    <name type="scientific">Neoaquamicrobium sediminum</name>
    <dbReference type="NCBI Taxonomy" id="1849104"/>
    <lineage>
        <taxon>Bacteria</taxon>
        <taxon>Pseudomonadati</taxon>
        <taxon>Pseudomonadota</taxon>
        <taxon>Alphaproteobacteria</taxon>
        <taxon>Hyphomicrobiales</taxon>
        <taxon>Phyllobacteriaceae</taxon>
        <taxon>Neoaquamicrobium</taxon>
    </lineage>
</organism>
<dbReference type="Pfam" id="PF13417">
    <property type="entry name" value="GST_N_3"/>
    <property type="match status" value="1"/>
</dbReference>